<dbReference type="InterPro" id="IPR036425">
    <property type="entry name" value="MoaB/Mog-like_dom_sf"/>
</dbReference>
<name>A0A923HLS1_9BURK</name>
<dbReference type="NCBIfam" id="NF045515">
    <property type="entry name" value="Glp_gephyrin"/>
    <property type="match status" value="1"/>
</dbReference>
<comment type="caution">
    <text evidence="15">The sequence shown here is derived from an EMBL/GenBank/DDBJ whole genome shotgun (WGS) entry which is preliminary data.</text>
</comment>
<dbReference type="GO" id="GO:0061599">
    <property type="term" value="F:molybdopterin molybdotransferase activity"/>
    <property type="evidence" value="ECO:0007669"/>
    <property type="project" value="UniProtKB-UniRule"/>
</dbReference>
<gene>
    <name evidence="15" type="ORF">H8K32_14045</name>
</gene>
<comment type="function">
    <text evidence="2 13">Catalyzes the insertion of molybdate into adenylated molybdopterin with the concomitant release of AMP.</text>
</comment>
<dbReference type="InterPro" id="IPR038987">
    <property type="entry name" value="MoeA-like"/>
</dbReference>
<dbReference type="Gene3D" id="2.40.340.10">
    <property type="entry name" value="MoeA, C-terminal, domain IV"/>
    <property type="match status" value="1"/>
</dbReference>
<evidence type="ECO:0000256" key="3">
    <source>
        <dbReference type="ARBA" id="ARBA00005046"/>
    </source>
</evidence>
<dbReference type="Gene3D" id="3.40.980.10">
    <property type="entry name" value="MoaB/Mog-like domain"/>
    <property type="match status" value="1"/>
</dbReference>
<evidence type="ECO:0000256" key="11">
    <source>
        <dbReference type="ARBA" id="ARBA00023150"/>
    </source>
</evidence>
<evidence type="ECO:0000256" key="5">
    <source>
        <dbReference type="ARBA" id="ARBA00013269"/>
    </source>
</evidence>
<comment type="pathway">
    <text evidence="3 13">Cofactor biosynthesis; molybdopterin biosynthesis.</text>
</comment>
<evidence type="ECO:0000256" key="10">
    <source>
        <dbReference type="ARBA" id="ARBA00022842"/>
    </source>
</evidence>
<dbReference type="PANTHER" id="PTHR10192">
    <property type="entry name" value="MOLYBDOPTERIN BIOSYNTHESIS PROTEIN"/>
    <property type="match status" value="1"/>
</dbReference>
<evidence type="ECO:0000256" key="4">
    <source>
        <dbReference type="ARBA" id="ARBA00010763"/>
    </source>
</evidence>
<dbReference type="Gene3D" id="2.170.190.11">
    <property type="entry name" value="Molybdopterin biosynthesis moea protein, domain 3"/>
    <property type="match status" value="1"/>
</dbReference>
<evidence type="ECO:0000256" key="8">
    <source>
        <dbReference type="ARBA" id="ARBA00022679"/>
    </source>
</evidence>
<dbReference type="InterPro" id="IPR036135">
    <property type="entry name" value="MoeA_linker/N_sf"/>
</dbReference>
<evidence type="ECO:0000259" key="14">
    <source>
        <dbReference type="SMART" id="SM00852"/>
    </source>
</evidence>
<reference evidence="15" key="1">
    <citation type="submission" date="2020-08" db="EMBL/GenBank/DDBJ databases">
        <title>Novel species isolated from subtropical streams in China.</title>
        <authorList>
            <person name="Lu H."/>
        </authorList>
    </citation>
    <scope>NUCLEOTIDE SEQUENCE</scope>
    <source>
        <strain evidence="15">KACC 12607</strain>
    </source>
</reference>
<feature type="domain" description="MoaB/Mog" evidence="14">
    <location>
        <begin position="203"/>
        <end position="344"/>
    </location>
</feature>
<dbReference type="NCBIfam" id="TIGR00177">
    <property type="entry name" value="molyb_syn"/>
    <property type="match status" value="1"/>
</dbReference>
<evidence type="ECO:0000256" key="7">
    <source>
        <dbReference type="ARBA" id="ARBA00022505"/>
    </source>
</evidence>
<evidence type="ECO:0000256" key="2">
    <source>
        <dbReference type="ARBA" id="ARBA00002901"/>
    </source>
</evidence>
<comment type="catalytic activity">
    <reaction evidence="12">
        <text>adenylyl-molybdopterin + molybdate = Mo-molybdopterin + AMP + H(+)</text>
        <dbReference type="Rhea" id="RHEA:35047"/>
        <dbReference type="ChEBI" id="CHEBI:15378"/>
        <dbReference type="ChEBI" id="CHEBI:36264"/>
        <dbReference type="ChEBI" id="CHEBI:62727"/>
        <dbReference type="ChEBI" id="CHEBI:71302"/>
        <dbReference type="ChEBI" id="CHEBI:456215"/>
        <dbReference type="EC" id="2.10.1.1"/>
    </reaction>
</comment>
<keyword evidence="10 13" id="KW-0460">Magnesium</keyword>
<dbReference type="InterPro" id="IPR005110">
    <property type="entry name" value="MoeA_linker/N"/>
</dbReference>
<keyword evidence="16" id="KW-1185">Reference proteome</keyword>
<dbReference type="GO" id="GO:0005829">
    <property type="term" value="C:cytosol"/>
    <property type="evidence" value="ECO:0007669"/>
    <property type="project" value="TreeGrafter"/>
</dbReference>
<dbReference type="InterPro" id="IPR005111">
    <property type="entry name" value="MoeA_C_domain_IV"/>
</dbReference>
<comment type="cofactor">
    <cofactor evidence="1 13">
        <name>Mg(2+)</name>
        <dbReference type="ChEBI" id="CHEBI:18420"/>
    </cofactor>
</comment>
<dbReference type="InterPro" id="IPR001453">
    <property type="entry name" value="MoaB/Mog_dom"/>
</dbReference>
<dbReference type="EMBL" id="JACOFV010000013">
    <property type="protein sequence ID" value="MBC3863224.1"/>
    <property type="molecule type" value="Genomic_DNA"/>
</dbReference>
<evidence type="ECO:0000256" key="6">
    <source>
        <dbReference type="ARBA" id="ARBA00021108"/>
    </source>
</evidence>
<dbReference type="CDD" id="cd00887">
    <property type="entry name" value="MoeA"/>
    <property type="match status" value="1"/>
</dbReference>
<dbReference type="RefSeq" id="WP_186913168.1">
    <property type="nucleotide sequence ID" value="NZ_JACOFV010000013.1"/>
</dbReference>
<dbReference type="SUPFAM" id="SSF63882">
    <property type="entry name" value="MoeA N-terminal region -like"/>
    <property type="match status" value="1"/>
</dbReference>
<dbReference type="GO" id="GO:0046872">
    <property type="term" value="F:metal ion binding"/>
    <property type="evidence" value="ECO:0007669"/>
    <property type="project" value="UniProtKB-UniRule"/>
</dbReference>
<evidence type="ECO:0000256" key="9">
    <source>
        <dbReference type="ARBA" id="ARBA00022723"/>
    </source>
</evidence>
<keyword evidence="9 13" id="KW-0479">Metal-binding</keyword>
<evidence type="ECO:0000256" key="13">
    <source>
        <dbReference type="RuleBase" id="RU365090"/>
    </source>
</evidence>
<accession>A0A923HLS1</accession>
<evidence type="ECO:0000256" key="1">
    <source>
        <dbReference type="ARBA" id="ARBA00001946"/>
    </source>
</evidence>
<dbReference type="Gene3D" id="3.90.105.10">
    <property type="entry name" value="Molybdopterin biosynthesis moea protein, domain 2"/>
    <property type="match status" value="1"/>
</dbReference>
<keyword evidence="7 13" id="KW-0500">Molybdenum</keyword>
<keyword evidence="8 13" id="KW-0808">Transferase</keyword>
<protein>
    <recommendedName>
        <fullName evidence="6 13">Molybdopterin molybdenumtransferase</fullName>
        <ecNumber evidence="5 13">2.10.1.1</ecNumber>
    </recommendedName>
</protein>
<proteinExistence type="inferred from homology"/>
<dbReference type="Pfam" id="PF03453">
    <property type="entry name" value="MoeA_N"/>
    <property type="match status" value="1"/>
</dbReference>
<evidence type="ECO:0000256" key="12">
    <source>
        <dbReference type="ARBA" id="ARBA00047317"/>
    </source>
</evidence>
<dbReference type="FunFam" id="2.40.340.10:FF:000003">
    <property type="entry name" value="Molybdopterin molybdenumtransferase"/>
    <property type="match status" value="1"/>
</dbReference>
<dbReference type="InterPro" id="IPR036688">
    <property type="entry name" value="MoeA_C_domain_IV_sf"/>
</dbReference>
<dbReference type="SUPFAM" id="SSF63867">
    <property type="entry name" value="MoeA C-terminal domain-like"/>
    <property type="match status" value="1"/>
</dbReference>
<evidence type="ECO:0000313" key="15">
    <source>
        <dbReference type="EMBL" id="MBC3863224.1"/>
    </source>
</evidence>
<dbReference type="Pfam" id="PF03454">
    <property type="entry name" value="MoeA_C"/>
    <property type="match status" value="1"/>
</dbReference>
<dbReference type="EC" id="2.10.1.1" evidence="5 13"/>
<comment type="similarity">
    <text evidence="4 13">Belongs to the MoeA family.</text>
</comment>
<dbReference type="Proteomes" id="UP000634011">
    <property type="component" value="Unassembled WGS sequence"/>
</dbReference>
<dbReference type="FunFam" id="3.40.980.10:FF:000004">
    <property type="entry name" value="Molybdopterin molybdenumtransferase"/>
    <property type="match status" value="1"/>
</dbReference>
<dbReference type="AlphaFoldDB" id="A0A923HLS1"/>
<dbReference type="Pfam" id="PF00994">
    <property type="entry name" value="MoCF_biosynth"/>
    <property type="match status" value="1"/>
</dbReference>
<sequence length="433" mass="46522">MNQQVTPTISLNETISTMGYDDPQNLSVNKARELINQSIQPTCTIEHLPIQQALGRVLAEDIVSGMNVPAHDNSAMDGYAFSGNTLSTVEEVSYRIIGKAFAGRAYQGTVAAGECVRIMTGAVMPDGCDTVVPLEFISKASEDSIHVAPGCIQPGSNRRMAGEDLAIGKIALRRGKVLRPADLGLLASLGIATVPVQRRLRVAFFSTGDELRSVDQPLDEGCIYDSNRYTLHAMLTRLGCELIDMGVVKDDTVTLEASFRQACEHADVVITTGGVSLGDADYIRQTMAQLGEVAFWSIAMRPGRPMAFGKINSNGKGAYLFGLPGNPVAVMVSFYFFVKQALLQMQGAEHAPPLMLKASSKHAIKKRAGRTEYQRGIAEINAAGELEVSITGSQGSGILRSMSEANCMIVLDHDQEHVTAGAKVMIVLFEGLI</sequence>
<dbReference type="PANTHER" id="PTHR10192:SF31">
    <property type="entry name" value="MOLYBDOPTERIN MOLYBDENUMTRANSFERASE"/>
    <property type="match status" value="1"/>
</dbReference>
<organism evidence="15 16">
    <name type="scientific">Undibacterium jejuense</name>
    <dbReference type="NCBI Taxonomy" id="1344949"/>
    <lineage>
        <taxon>Bacteria</taxon>
        <taxon>Pseudomonadati</taxon>
        <taxon>Pseudomonadota</taxon>
        <taxon>Betaproteobacteria</taxon>
        <taxon>Burkholderiales</taxon>
        <taxon>Oxalobacteraceae</taxon>
        <taxon>Undibacterium</taxon>
    </lineage>
</organism>
<dbReference type="SUPFAM" id="SSF53218">
    <property type="entry name" value="Molybdenum cofactor biosynthesis proteins"/>
    <property type="match status" value="1"/>
</dbReference>
<keyword evidence="11 13" id="KW-0501">Molybdenum cofactor biosynthesis</keyword>
<evidence type="ECO:0000313" key="16">
    <source>
        <dbReference type="Proteomes" id="UP000634011"/>
    </source>
</evidence>
<dbReference type="SMART" id="SM00852">
    <property type="entry name" value="MoCF_biosynth"/>
    <property type="match status" value="1"/>
</dbReference>
<dbReference type="GO" id="GO:0006777">
    <property type="term" value="P:Mo-molybdopterin cofactor biosynthetic process"/>
    <property type="evidence" value="ECO:0007669"/>
    <property type="project" value="UniProtKB-UniRule"/>
</dbReference>